<comment type="caution">
    <text evidence="2">The sequence shown here is derived from an EMBL/GenBank/DDBJ whole genome shotgun (WGS) entry which is preliminary data.</text>
</comment>
<dbReference type="SUPFAM" id="SSF81301">
    <property type="entry name" value="Nucleotidyltransferase"/>
    <property type="match status" value="1"/>
</dbReference>
<reference evidence="2" key="1">
    <citation type="submission" date="2022-08" db="EMBL/GenBank/DDBJ databases">
        <authorList>
            <person name="Deng Y."/>
            <person name="Han X.-F."/>
            <person name="Zhang Y.-Q."/>
        </authorList>
    </citation>
    <scope>NUCLEOTIDE SEQUENCE</scope>
    <source>
        <strain evidence="2">CPCC 203386</strain>
    </source>
</reference>
<dbReference type="Proteomes" id="UP001165586">
    <property type="component" value="Unassembled WGS sequence"/>
</dbReference>
<proteinExistence type="predicted"/>
<sequence length="267" mass="28784">MNSPELQQSLLDLVLPRMAADERVVGVAVAGSLASGTGDEFSDIDLVVVIDDAAYPDVSADRLEAVGSWARLVAGFTGEHVGEPRVVITLAGPPLVHVDVKLVDLAGFADRVADPSIVHDPAGLLARAIAEHPLVSRPFDVQWVEDRFWVWVHYAATKLGRGELFEVLDHLAFVRGAVLGPLAALHAGVEPRGVRQLERLAPVEAAELRATVSGYDRADAARAVVASVELYRRWREGHDVEKRALAEELAMDYLAGILARDEVAGRS</sequence>
<keyword evidence="3" id="KW-1185">Reference proteome</keyword>
<name>A0ABT2H5J0_9MICO</name>
<dbReference type="Gene3D" id="1.20.120.330">
    <property type="entry name" value="Nucleotidyltransferases domain 2"/>
    <property type="match status" value="1"/>
</dbReference>
<dbReference type="Pfam" id="PF01909">
    <property type="entry name" value="NTP_transf_2"/>
    <property type="match status" value="1"/>
</dbReference>
<dbReference type="CDD" id="cd05403">
    <property type="entry name" value="NT_KNTase_like"/>
    <property type="match status" value="1"/>
</dbReference>
<protein>
    <submittedName>
        <fullName evidence="2">Nucleotidyltransferase domain-containing protein</fullName>
    </submittedName>
</protein>
<evidence type="ECO:0000313" key="3">
    <source>
        <dbReference type="Proteomes" id="UP001165586"/>
    </source>
</evidence>
<dbReference type="InterPro" id="IPR043519">
    <property type="entry name" value="NT_sf"/>
</dbReference>
<dbReference type="InterPro" id="IPR002934">
    <property type="entry name" value="Polymerase_NTP_transf_dom"/>
</dbReference>
<evidence type="ECO:0000259" key="1">
    <source>
        <dbReference type="Pfam" id="PF01909"/>
    </source>
</evidence>
<dbReference type="EMBL" id="JANLCJ010000005">
    <property type="protein sequence ID" value="MCS5735186.1"/>
    <property type="molecule type" value="Genomic_DNA"/>
</dbReference>
<evidence type="ECO:0000313" key="2">
    <source>
        <dbReference type="EMBL" id="MCS5735186.1"/>
    </source>
</evidence>
<feature type="domain" description="Polymerase nucleotidyl transferase" evidence="1">
    <location>
        <begin position="20"/>
        <end position="57"/>
    </location>
</feature>
<gene>
    <name evidence="2" type="ORF">N1032_15675</name>
</gene>
<organism evidence="2 3">
    <name type="scientific">Herbiconiux daphne</name>
    <dbReference type="NCBI Taxonomy" id="2970914"/>
    <lineage>
        <taxon>Bacteria</taxon>
        <taxon>Bacillati</taxon>
        <taxon>Actinomycetota</taxon>
        <taxon>Actinomycetes</taxon>
        <taxon>Micrococcales</taxon>
        <taxon>Microbacteriaceae</taxon>
        <taxon>Herbiconiux</taxon>
    </lineage>
</organism>
<accession>A0ABT2H5J0</accession>
<dbReference type="Gene3D" id="3.30.460.10">
    <property type="entry name" value="Beta Polymerase, domain 2"/>
    <property type="match status" value="1"/>
</dbReference>
<dbReference type="RefSeq" id="WP_259540093.1">
    <property type="nucleotide sequence ID" value="NZ_JANLCJ010000005.1"/>
</dbReference>